<protein>
    <submittedName>
        <fullName evidence="1">Uncharacterized protein</fullName>
    </submittedName>
</protein>
<sequence length="67" mass="7245">ADLASLTVEAAMQCICQKIALIDIDEDEIDAELLNSMSVTNDHFKASLLKSNPSTLSEFSVELSDVT</sequence>
<evidence type="ECO:0000313" key="1">
    <source>
        <dbReference type="EMBL" id="KAA6374618.1"/>
    </source>
</evidence>
<feature type="non-terminal residue" evidence="1">
    <location>
        <position position="1"/>
    </location>
</feature>
<dbReference type="EMBL" id="SNRW01011839">
    <property type="protein sequence ID" value="KAA6374618.1"/>
    <property type="molecule type" value="Genomic_DNA"/>
</dbReference>
<dbReference type="Gene3D" id="1.10.8.60">
    <property type="match status" value="1"/>
</dbReference>
<proteinExistence type="predicted"/>
<dbReference type="OrthoDB" id="27435at2759"/>
<name>A0A5J4UVW2_9EUKA</name>
<gene>
    <name evidence="1" type="ORF">EZS28_029853</name>
</gene>
<comment type="caution">
    <text evidence="1">The sequence shown here is derived from an EMBL/GenBank/DDBJ whole genome shotgun (WGS) entry which is preliminary data.</text>
</comment>
<reference evidence="1 2" key="1">
    <citation type="submission" date="2019-03" db="EMBL/GenBank/DDBJ databases">
        <title>Single cell metagenomics reveals metabolic interactions within the superorganism composed of flagellate Streblomastix strix and complex community of Bacteroidetes bacteria on its surface.</title>
        <authorList>
            <person name="Treitli S.C."/>
            <person name="Kolisko M."/>
            <person name="Husnik F."/>
            <person name="Keeling P."/>
            <person name="Hampl V."/>
        </authorList>
    </citation>
    <scope>NUCLEOTIDE SEQUENCE [LARGE SCALE GENOMIC DNA]</scope>
    <source>
        <strain evidence="1">ST1C</strain>
    </source>
</reference>
<accession>A0A5J4UVW2</accession>
<dbReference type="AlphaFoldDB" id="A0A5J4UVW2"/>
<dbReference type="Proteomes" id="UP000324800">
    <property type="component" value="Unassembled WGS sequence"/>
</dbReference>
<organism evidence="1 2">
    <name type="scientific">Streblomastix strix</name>
    <dbReference type="NCBI Taxonomy" id="222440"/>
    <lineage>
        <taxon>Eukaryota</taxon>
        <taxon>Metamonada</taxon>
        <taxon>Preaxostyla</taxon>
        <taxon>Oxymonadida</taxon>
        <taxon>Streblomastigidae</taxon>
        <taxon>Streblomastix</taxon>
    </lineage>
</organism>
<evidence type="ECO:0000313" key="2">
    <source>
        <dbReference type="Proteomes" id="UP000324800"/>
    </source>
</evidence>